<dbReference type="PROSITE" id="PS51186">
    <property type="entry name" value="GNAT"/>
    <property type="match status" value="1"/>
</dbReference>
<reference evidence="3" key="1">
    <citation type="journal article" date="2019" name="Int. J. Syst. Evol. Microbiol.">
        <title>The Global Catalogue of Microorganisms (GCM) 10K type strain sequencing project: providing services to taxonomists for standard genome sequencing and annotation.</title>
        <authorList>
            <consortium name="The Broad Institute Genomics Platform"/>
            <consortium name="The Broad Institute Genome Sequencing Center for Infectious Disease"/>
            <person name="Wu L."/>
            <person name="Ma J."/>
        </authorList>
    </citation>
    <scope>NUCLEOTIDE SEQUENCE [LARGE SCALE GENOMIC DNA]</scope>
    <source>
        <strain evidence="3">JCM 17494</strain>
    </source>
</reference>
<dbReference type="EMBL" id="BAABBE010000022">
    <property type="protein sequence ID" value="GAA3669058.1"/>
    <property type="molecule type" value="Genomic_DNA"/>
</dbReference>
<evidence type="ECO:0000313" key="2">
    <source>
        <dbReference type="EMBL" id="GAA3669058.1"/>
    </source>
</evidence>
<dbReference type="InterPro" id="IPR016181">
    <property type="entry name" value="Acyl_CoA_acyltransferase"/>
</dbReference>
<name>A0ABP7BSU4_9PSEU</name>
<comment type="caution">
    <text evidence="2">The sequence shown here is derived from an EMBL/GenBank/DDBJ whole genome shotgun (WGS) entry which is preliminary data.</text>
</comment>
<evidence type="ECO:0000259" key="1">
    <source>
        <dbReference type="PROSITE" id="PS51186"/>
    </source>
</evidence>
<organism evidence="2 3">
    <name type="scientific">Lentzea roselyniae</name>
    <dbReference type="NCBI Taxonomy" id="531940"/>
    <lineage>
        <taxon>Bacteria</taxon>
        <taxon>Bacillati</taxon>
        <taxon>Actinomycetota</taxon>
        <taxon>Actinomycetes</taxon>
        <taxon>Pseudonocardiales</taxon>
        <taxon>Pseudonocardiaceae</taxon>
        <taxon>Lentzea</taxon>
    </lineage>
</organism>
<dbReference type="SUPFAM" id="SSF55729">
    <property type="entry name" value="Acyl-CoA N-acyltransferases (Nat)"/>
    <property type="match status" value="1"/>
</dbReference>
<dbReference type="CDD" id="cd04301">
    <property type="entry name" value="NAT_SF"/>
    <property type="match status" value="1"/>
</dbReference>
<dbReference type="InterPro" id="IPR000182">
    <property type="entry name" value="GNAT_dom"/>
</dbReference>
<dbReference type="Gene3D" id="3.40.630.30">
    <property type="match status" value="1"/>
</dbReference>
<sequence>MRNTAASGARGSSSLSIHHKTPYASTASTHTITVCLTATPRIMAAKTEWRATTGLATVRVMLIRRETPADIDAIRTVTNLAFKNGPEALLIDQLREDEGWIPELSLVENEVLGHVVCTRGYIGDVPALGLGPISVHPEHQRAGVGSALMHAVLGAAEARGERAVILLGSPDYYSRFGFRMAAEFGITPPVAEWEPYFQARFFGSVVGGPFRYAEPFNRL</sequence>
<gene>
    <name evidence="2" type="ORF">GCM10022267_64710</name>
</gene>
<keyword evidence="3" id="KW-1185">Reference proteome</keyword>
<dbReference type="Pfam" id="PF13527">
    <property type="entry name" value="Acetyltransf_9"/>
    <property type="match status" value="1"/>
</dbReference>
<dbReference type="Proteomes" id="UP001500711">
    <property type="component" value="Unassembled WGS sequence"/>
</dbReference>
<evidence type="ECO:0000313" key="3">
    <source>
        <dbReference type="Proteomes" id="UP001500711"/>
    </source>
</evidence>
<feature type="domain" description="N-acetyltransferase" evidence="1">
    <location>
        <begin position="61"/>
        <end position="200"/>
    </location>
</feature>
<proteinExistence type="predicted"/>
<accession>A0ABP7BSU4</accession>
<protein>
    <recommendedName>
        <fullName evidence="1">N-acetyltransferase domain-containing protein</fullName>
    </recommendedName>
</protein>